<dbReference type="Proteomes" id="UP001367508">
    <property type="component" value="Unassembled WGS sequence"/>
</dbReference>
<evidence type="ECO:0000313" key="2">
    <source>
        <dbReference type="Proteomes" id="UP001367508"/>
    </source>
</evidence>
<protein>
    <submittedName>
        <fullName evidence="1">Uncharacterized protein</fullName>
    </submittedName>
</protein>
<proteinExistence type="predicted"/>
<sequence length="270" mass="31054">MLLPISTKRPFLEKILNPTFGVQSMNQNRKKRATTRSFLTLNRIREGRKTRKTSMKDYTPPKSNYTICLVFSENPHPLRGRFLKPKQFPPSSPFNSKISSFDYEHVGILYKHGALTNRVRRTNLKTLTLHVEKNAWCQEDVFIQGQAATDLGATSKISLANAGPRSALVYRPWTPYLLDQEKAKSNYHMSMHEIFTYTSCCMSGNMIRGYKHNGKVTTLESRHTGIEKVVVEEKFRVCLTRCATLSARHEPIVQNYMASMQLKRLCEWGC</sequence>
<gene>
    <name evidence="1" type="ORF">VNO77_39068</name>
</gene>
<name>A0AAN9PWT1_CANGL</name>
<keyword evidence="2" id="KW-1185">Reference proteome</keyword>
<dbReference type="AlphaFoldDB" id="A0AAN9PWT1"/>
<dbReference type="EMBL" id="JAYMYQ010000009">
    <property type="protein sequence ID" value="KAK7313866.1"/>
    <property type="molecule type" value="Genomic_DNA"/>
</dbReference>
<evidence type="ECO:0000313" key="1">
    <source>
        <dbReference type="EMBL" id="KAK7313866.1"/>
    </source>
</evidence>
<organism evidence="1 2">
    <name type="scientific">Canavalia gladiata</name>
    <name type="common">Sword bean</name>
    <name type="synonym">Dolichos gladiatus</name>
    <dbReference type="NCBI Taxonomy" id="3824"/>
    <lineage>
        <taxon>Eukaryota</taxon>
        <taxon>Viridiplantae</taxon>
        <taxon>Streptophyta</taxon>
        <taxon>Embryophyta</taxon>
        <taxon>Tracheophyta</taxon>
        <taxon>Spermatophyta</taxon>
        <taxon>Magnoliopsida</taxon>
        <taxon>eudicotyledons</taxon>
        <taxon>Gunneridae</taxon>
        <taxon>Pentapetalae</taxon>
        <taxon>rosids</taxon>
        <taxon>fabids</taxon>
        <taxon>Fabales</taxon>
        <taxon>Fabaceae</taxon>
        <taxon>Papilionoideae</taxon>
        <taxon>50 kb inversion clade</taxon>
        <taxon>NPAAA clade</taxon>
        <taxon>indigoferoid/millettioid clade</taxon>
        <taxon>Phaseoleae</taxon>
        <taxon>Canavalia</taxon>
    </lineage>
</organism>
<accession>A0AAN9PWT1</accession>
<reference evidence="1 2" key="1">
    <citation type="submission" date="2024-01" db="EMBL/GenBank/DDBJ databases">
        <title>The genomes of 5 underutilized Papilionoideae crops provide insights into root nodulation and disease resistanc.</title>
        <authorList>
            <person name="Jiang F."/>
        </authorList>
    </citation>
    <scope>NUCLEOTIDE SEQUENCE [LARGE SCALE GENOMIC DNA]</scope>
    <source>
        <strain evidence="1">LVBAO_FW01</strain>
        <tissue evidence="1">Leaves</tissue>
    </source>
</reference>
<comment type="caution">
    <text evidence="1">The sequence shown here is derived from an EMBL/GenBank/DDBJ whole genome shotgun (WGS) entry which is preliminary data.</text>
</comment>